<protein>
    <recommendedName>
        <fullName evidence="3">Haloacid dehalogenase-like hydrolase</fullName>
    </recommendedName>
</protein>
<dbReference type="Gene3D" id="3.40.50.1000">
    <property type="entry name" value="HAD superfamily/HAD-like"/>
    <property type="match status" value="1"/>
</dbReference>
<feature type="non-terminal residue" evidence="1">
    <location>
        <position position="165"/>
    </location>
</feature>
<sequence length="165" mass="18452">MKKIAFFDIDGTLTSEIDGSIPQSAITAIRKARANGNLMFLNTGRCIQNVEPRFQEVGFDGFVCGCGTDIYCGGKNLLHVTQSHEITMELLKAARDTNVDIVFESSTAVAYDPVRPVIHPDAVAQYDAFVKRGYTMPTDLESPDFTCDKFVIWFQDKEQLQAFRK</sequence>
<organism evidence="1 2">
    <name type="scientific">Roseburia inulinivorans DSM 16841</name>
    <dbReference type="NCBI Taxonomy" id="622312"/>
    <lineage>
        <taxon>Bacteria</taxon>
        <taxon>Bacillati</taxon>
        <taxon>Bacillota</taxon>
        <taxon>Clostridia</taxon>
        <taxon>Lachnospirales</taxon>
        <taxon>Lachnospiraceae</taxon>
        <taxon>Roseburia</taxon>
    </lineage>
</organism>
<comment type="caution">
    <text evidence="1">The sequence shown here is derived from an EMBL/GenBank/DDBJ whole genome shotgun (WGS) entry which is preliminary data.</text>
</comment>
<dbReference type="SUPFAM" id="SSF56784">
    <property type="entry name" value="HAD-like"/>
    <property type="match status" value="1"/>
</dbReference>
<dbReference type="GO" id="GO:0005829">
    <property type="term" value="C:cytosol"/>
    <property type="evidence" value="ECO:0007669"/>
    <property type="project" value="TreeGrafter"/>
</dbReference>
<gene>
    <name evidence="1" type="ORF">ROSEINA2194_00487</name>
</gene>
<dbReference type="Pfam" id="PF08282">
    <property type="entry name" value="Hydrolase_3"/>
    <property type="match status" value="1"/>
</dbReference>
<accession>C0FP35</accession>
<reference evidence="1 2" key="2">
    <citation type="submission" date="2009-03" db="EMBL/GenBank/DDBJ databases">
        <title>Draft genome sequence of Roseburia inulinivorans (DSM 16841).</title>
        <authorList>
            <person name="Sudarsanam P."/>
            <person name="Ley R."/>
            <person name="Guruge J."/>
            <person name="Turnbaugh P.J."/>
            <person name="Mahowald M."/>
            <person name="Liep D."/>
            <person name="Gordon J."/>
        </authorList>
    </citation>
    <scope>NUCLEOTIDE SEQUENCE [LARGE SCALE GENOMIC DNA]</scope>
    <source>
        <strain evidence="1 2">DSM 16841</strain>
    </source>
</reference>
<evidence type="ECO:0000313" key="2">
    <source>
        <dbReference type="Proteomes" id="UP000003561"/>
    </source>
</evidence>
<dbReference type="Proteomes" id="UP000003561">
    <property type="component" value="Unassembled WGS sequence"/>
</dbReference>
<dbReference type="Gene3D" id="3.30.1240.10">
    <property type="match status" value="1"/>
</dbReference>
<reference evidence="1 2" key="1">
    <citation type="submission" date="2009-02" db="EMBL/GenBank/DDBJ databases">
        <authorList>
            <person name="Fulton L."/>
            <person name="Clifton S."/>
            <person name="Fulton B."/>
            <person name="Xu J."/>
            <person name="Minx P."/>
            <person name="Pepin K.H."/>
            <person name="Johnson M."/>
            <person name="Bhonagiri V."/>
            <person name="Nash W.E."/>
            <person name="Mardis E.R."/>
            <person name="Wilson R.K."/>
        </authorList>
    </citation>
    <scope>NUCLEOTIDE SEQUENCE [LARGE SCALE GENOMIC DNA]</scope>
    <source>
        <strain evidence="1 2">DSM 16841</strain>
    </source>
</reference>
<dbReference type="InterPro" id="IPR036412">
    <property type="entry name" value="HAD-like_sf"/>
</dbReference>
<dbReference type="GO" id="GO:0000287">
    <property type="term" value="F:magnesium ion binding"/>
    <property type="evidence" value="ECO:0007669"/>
    <property type="project" value="TreeGrafter"/>
</dbReference>
<evidence type="ECO:0008006" key="3">
    <source>
        <dbReference type="Google" id="ProtNLM"/>
    </source>
</evidence>
<proteinExistence type="predicted"/>
<name>C0FP35_9FIRM</name>
<dbReference type="RefSeq" id="WP_007882825.1">
    <property type="nucleotide sequence ID" value="NZ_ACFY01000022.1"/>
</dbReference>
<dbReference type="AlphaFoldDB" id="C0FP35"/>
<dbReference type="PANTHER" id="PTHR10000">
    <property type="entry name" value="PHOSPHOSERINE PHOSPHATASE"/>
    <property type="match status" value="1"/>
</dbReference>
<evidence type="ECO:0000313" key="1">
    <source>
        <dbReference type="EMBL" id="EEG95679.1"/>
    </source>
</evidence>
<dbReference type="eggNOG" id="COG0561">
    <property type="taxonomic scope" value="Bacteria"/>
</dbReference>
<dbReference type="PANTHER" id="PTHR10000:SF25">
    <property type="entry name" value="PHOSPHATASE YKRA-RELATED"/>
    <property type="match status" value="1"/>
</dbReference>
<dbReference type="GO" id="GO:0016791">
    <property type="term" value="F:phosphatase activity"/>
    <property type="evidence" value="ECO:0007669"/>
    <property type="project" value="TreeGrafter"/>
</dbReference>
<dbReference type="EMBL" id="ACFY01000022">
    <property type="protein sequence ID" value="EEG95679.1"/>
    <property type="molecule type" value="Genomic_DNA"/>
</dbReference>
<dbReference type="InterPro" id="IPR023214">
    <property type="entry name" value="HAD_sf"/>
</dbReference>